<reference evidence="1 2" key="1">
    <citation type="submission" date="2023-11" db="EMBL/GenBank/DDBJ databases">
        <authorList>
            <person name="Cook R."/>
            <person name="Crisci M."/>
            <person name="Pye H."/>
            <person name="Adriaenssens E."/>
            <person name="Santini J."/>
        </authorList>
    </citation>
    <scope>NUCLEOTIDE SEQUENCE [LARGE SCALE GENOMIC DNA]</scope>
    <source>
        <strain evidence="1">Lak_Megaphage_Sonny</strain>
    </source>
</reference>
<protein>
    <submittedName>
        <fullName evidence="1">Uncharacterized protein</fullName>
    </submittedName>
</protein>
<dbReference type="EMBL" id="OR769223">
    <property type="protein sequence ID" value="WQJ53552.1"/>
    <property type="molecule type" value="Genomic_DNA"/>
</dbReference>
<evidence type="ECO:0000313" key="2">
    <source>
        <dbReference type="Proteomes" id="UP001358193"/>
    </source>
</evidence>
<name>A0ABZ0Z502_9CAUD</name>
<sequence length="157" mass="18788">MFNFEIKNASSDKIKQMMDFMDENLKEHEKPKVGIFWYSPRIHDLFGVVAIDTDIQIEKEQRDMVSCKELHKYVWKKQYNYYKYHGGSDLFKGDYKDTPRGRVFYCQSQDTYIVMVGSWIEQYPEVIDLVKIEFNLENENVIIEKGEHWEIGMGYGE</sequence>
<dbReference type="Proteomes" id="UP001358193">
    <property type="component" value="Segment"/>
</dbReference>
<organism evidence="1 2">
    <name type="scientific">phage Lak_Megaphage_Sonny</name>
    <dbReference type="NCBI Taxonomy" id="3109229"/>
    <lineage>
        <taxon>Viruses</taxon>
        <taxon>Duplodnaviria</taxon>
        <taxon>Heunggongvirae</taxon>
        <taxon>Uroviricota</taxon>
        <taxon>Caudoviricetes</taxon>
        <taxon>Caudoviricetes code 15 clade</taxon>
    </lineage>
</organism>
<proteinExistence type="predicted"/>
<accession>A0ABZ0Z502</accession>
<keyword evidence="2" id="KW-1185">Reference proteome</keyword>
<evidence type="ECO:0000313" key="1">
    <source>
        <dbReference type="EMBL" id="WQJ53552.1"/>
    </source>
</evidence>